<evidence type="ECO:0000313" key="3">
    <source>
        <dbReference type="EMBL" id="PIP18834.1"/>
    </source>
</evidence>
<dbReference type="Pfam" id="PF07963">
    <property type="entry name" value="N_methyl"/>
    <property type="match status" value="1"/>
</dbReference>
<dbReference type="SUPFAM" id="SSF54523">
    <property type="entry name" value="Pili subunits"/>
    <property type="match status" value="1"/>
</dbReference>
<organism evidence="3 4">
    <name type="scientific">Candidatus Sherwoodlollariibacterium unditelluris</name>
    <dbReference type="NCBI Taxonomy" id="1974757"/>
    <lineage>
        <taxon>Bacteria</taxon>
        <taxon>Pseudomonadati</taxon>
        <taxon>Candidatus Omnitrophota</taxon>
        <taxon>Candidatus Sherwoodlollariibacterium</taxon>
    </lineage>
</organism>
<evidence type="ECO:0008006" key="5">
    <source>
        <dbReference type="Google" id="ProtNLM"/>
    </source>
</evidence>
<dbReference type="PROSITE" id="PS00409">
    <property type="entry name" value="PROKAR_NTER_METHYL"/>
    <property type="match status" value="1"/>
</dbReference>
<keyword evidence="1" id="KW-0488">Methylation</keyword>
<dbReference type="InterPro" id="IPR045584">
    <property type="entry name" value="Pilin-like"/>
</dbReference>
<dbReference type="InterPro" id="IPR000983">
    <property type="entry name" value="Bac_GSPG_pilin"/>
</dbReference>
<dbReference type="InterPro" id="IPR012902">
    <property type="entry name" value="N_methyl_site"/>
</dbReference>
<evidence type="ECO:0000256" key="1">
    <source>
        <dbReference type="ARBA" id="ARBA00022481"/>
    </source>
</evidence>
<dbReference type="GO" id="GO:0015628">
    <property type="term" value="P:protein secretion by the type II secretion system"/>
    <property type="evidence" value="ECO:0007669"/>
    <property type="project" value="InterPro"/>
</dbReference>
<proteinExistence type="predicted"/>
<keyword evidence="2" id="KW-0472">Membrane</keyword>
<protein>
    <recommendedName>
        <fullName evidence="5">Type II secretion system protein GspG C-terminal domain-containing protein</fullName>
    </recommendedName>
</protein>
<evidence type="ECO:0000256" key="2">
    <source>
        <dbReference type="SAM" id="Phobius"/>
    </source>
</evidence>
<dbReference type="NCBIfam" id="TIGR02532">
    <property type="entry name" value="IV_pilin_GFxxxE"/>
    <property type="match status" value="1"/>
</dbReference>
<reference evidence="3 4" key="1">
    <citation type="submission" date="2017-09" db="EMBL/GenBank/DDBJ databases">
        <title>Depth-based differentiation of microbial function through sediment-hosted aquifers and enrichment of novel symbionts in the deep terrestrial subsurface.</title>
        <authorList>
            <person name="Probst A.J."/>
            <person name="Ladd B."/>
            <person name="Jarett J.K."/>
            <person name="Geller-Mcgrath D.E."/>
            <person name="Sieber C.M."/>
            <person name="Emerson J.B."/>
            <person name="Anantharaman K."/>
            <person name="Thomas B.C."/>
            <person name="Malmstrom R."/>
            <person name="Stieglmeier M."/>
            <person name="Klingl A."/>
            <person name="Woyke T."/>
            <person name="Ryan C.M."/>
            <person name="Banfield J.F."/>
        </authorList>
    </citation>
    <scope>NUCLEOTIDE SEQUENCE [LARGE SCALE GENOMIC DNA]</scope>
    <source>
        <strain evidence="3">CG23_combo_of_CG06-09_8_20_14_all_41_10</strain>
    </source>
</reference>
<dbReference type="AlphaFoldDB" id="A0A2G9YI10"/>
<dbReference type="Gene3D" id="3.30.700.10">
    <property type="entry name" value="Glycoprotein, Type 4 Pilin"/>
    <property type="match status" value="1"/>
</dbReference>
<evidence type="ECO:0000313" key="4">
    <source>
        <dbReference type="Proteomes" id="UP000231292"/>
    </source>
</evidence>
<comment type="caution">
    <text evidence="3">The sequence shown here is derived from an EMBL/GenBank/DDBJ whole genome shotgun (WGS) entry which is preliminary data.</text>
</comment>
<name>A0A2G9YI10_9BACT</name>
<feature type="transmembrane region" description="Helical" evidence="2">
    <location>
        <begin position="20"/>
        <end position="42"/>
    </location>
</feature>
<sequence length="160" mass="17203">MIDKMALYVKINAISKKSSGFTLVEIMFVVFIISLLSSMAVVEGVKLRRMANEANAQANLKSIAASFEIYAAAHAGLYAVSDEVNLQFLVDAKCAGQDFITIGRVGNFRYVLGSIGPTGYDIRAMAVNTALADHNYQILTGAGIKRSDTASSGDTDFKSY</sequence>
<dbReference type="Proteomes" id="UP000231292">
    <property type="component" value="Unassembled WGS sequence"/>
</dbReference>
<accession>A0A2G9YI10</accession>
<keyword evidence="2" id="KW-0812">Transmembrane</keyword>
<dbReference type="EMBL" id="PCRK01000157">
    <property type="protein sequence ID" value="PIP18834.1"/>
    <property type="molecule type" value="Genomic_DNA"/>
</dbReference>
<keyword evidence="2" id="KW-1133">Transmembrane helix</keyword>
<dbReference type="GO" id="GO:0015627">
    <property type="term" value="C:type II protein secretion system complex"/>
    <property type="evidence" value="ECO:0007669"/>
    <property type="project" value="InterPro"/>
</dbReference>
<dbReference type="PRINTS" id="PR00813">
    <property type="entry name" value="BCTERIALGSPG"/>
</dbReference>
<gene>
    <name evidence="3" type="ORF">COX41_06135</name>
</gene>